<keyword evidence="13" id="KW-1015">Disulfide bond</keyword>
<feature type="active site" description="For sulfotransferase activity" evidence="16">
    <location>
        <position position="699"/>
    </location>
</feature>
<gene>
    <name evidence="21" type="ORF">SSLN_LOCUS5920</name>
</gene>
<dbReference type="InterPro" id="IPR021930">
    <property type="entry name" value="Heparan_SO4_deacetylase_dom"/>
</dbReference>
<keyword evidence="11" id="KW-0333">Golgi apparatus</keyword>
<dbReference type="GO" id="GO:0015016">
    <property type="term" value="F:heparan sulfate N-sulfotransferase activity"/>
    <property type="evidence" value="ECO:0007669"/>
    <property type="project" value="UniProtKB-EC"/>
</dbReference>
<keyword evidence="14" id="KW-0325">Glycoprotein</keyword>
<dbReference type="GO" id="GO:0019213">
    <property type="term" value="F:deacetylase activity"/>
    <property type="evidence" value="ECO:0007669"/>
    <property type="project" value="TreeGrafter"/>
</dbReference>
<dbReference type="STRING" id="70667.A0A183SNX2"/>
<evidence type="ECO:0000313" key="23">
    <source>
        <dbReference type="WBParaSite" id="SSLN_0000611301-mRNA-1"/>
    </source>
</evidence>
<keyword evidence="10" id="KW-1133">Transmembrane helix</keyword>
<feature type="domain" description="Heparan sulphate-N-deacetylase deacetylase" evidence="19">
    <location>
        <begin position="486"/>
        <end position="590"/>
    </location>
</feature>
<evidence type="ECO:0000256" key="3">
    <source>
        <dbReference type="ARBA" id="ARBA00005093"/>
    </source>
</evidence>
<evidence type="ECO:0000313" key="21">
    <source>
        <dbReference type="EMBL" id="VDL92305.1"/>
    </source>
</evidence>
<comment type="similarity">
    <text evidence="4">Belongs to the sulfotransferase 1 family. NDST subfamily.</text>
</comment>
<dbReference type="InterPro" id="IPR037359">
    <property type="entry name" value="NST/OST"/>
</dbReference>
<dbReference type="SUPFAM" id="SSF52540">
    <property type="entry name" value="P-loop containing nucleoside triphosphate hydrolases"/>
    <property type="match status" value="1"/>
</dbReference>
<keyword evidence="7" id="KW-0812">Transmembrane</keyword>
<feature type="domain" description="Sulfotransferase" evidence="18">
    <location>
        <begin position="938"/>
        <end position="1011"/>
    </location>
</feature>
<evidence type="ECO:0000256" key="10">
    <source>
        <dbReference type="ARBA" id="ARBA00022989"/>
    </source>
</evidence>
<evidence type="ECO:0000256" key="8">
    <source>
        <dbReference type="ARBA" id="ARBA00022801"/>
    </source>
</evidence>
<evidence type="ECO:0000256" key="6">
    <source>
        <dbReference type="ARBA" id="ARBA00022679"/>
    </source>
</evidence>
<dbReference type="UniPathway" id="UPA00756"/>
<evidence type="ECO:0000256" key="11">
    <source>
        <dbReference type="ARBA" id="ARBA00023034"/>
    </source>
</evidence>
<dbReference type="AlphaFoldDB" id="A0A183SNX2"/>
<dbReference type="Pfam" id="PF12062">
    <property type="entry name" value="HSNSD-CE"/>
    <property type="match status" value="1"/>
</dbReference>
<keyword evidence="12" id="KW-0472">Membrane</keyword>
<organism evidence="23">
    <name type="scientific">Schistocephalus solidus</name>
    <name type="common">Tapeworm</name>
    <dbReference type="NCBI Taxonomy" id="70667"/>
    <lineage>
        <taxon>Eukaryota</taxon>
        <taxon>Metazoa</taxon>
        <taxon>Spiralia</taxon>
        <taxon>Lophotrochozoa</taxon>
        <taxon>Platyhelminthes</taxon>
        <taxon>Cestoda</taxon>
        <taxon>Eucestoda</taxon>
        <taxon>Diphyllobothriidea</taxon>
        <taxon>Diphyllobothriidae</taxon>
        <taxon>Schistocephalus</taxon>
    </lineage>
</organism>
<keyword evidence="8" id="KW-0378">Hydrolase</keyword>
<dbReference type="OrthoDB" id="8958249at2759"/>
<feature type="domain" description="Sulfotransferase" evidence="18">
    <location>
        <begin position="692"/>
        <end position="810"/>
    </location>
</feature>
<evidence type="ECO:0000259" key="18">
    <source>
        <dbReference type="Pfam" id="PF00685"/>
    </source>
</evidence>
<evidence type="ECO:0000256" key="1">
    <source>
        <dbReference type="ARBA" id="ARBA00004323"/>
    </source>
</evidence>
<dbReference type="InterPro" id="IPR000863">
    <property type="entry name" value="Sulfotransferase_dom"/>
</dbReference>
<evidence type="ECO:0000256" key="2">
    <source>
        <dbReference type="ARBA" id="ARBA00004841"/>
    </source>
</evidence>
<evidence type="ECO:0000256" key="7">
    <source>
        <dbReference type="ARBA" id="ARBA00022692"/>
    </source>
</evidence>
<dbReference type="PANTHER" id="PTHR10605">
    <property type="entry name" value="HEPARAN SULFATE SULFOTRANSFERASE"/>
    <property type="match status" value="1"/>
</dbReference>
<reference evidence="21 22" key="2">
    <citation type="submission" date="2018-11" db="EMBL/GenBank/DDBJ databases">
        <authorList>
            <consortium name="Pathogen Informatics"/>
        </authorList>
    </citation>
    <scope>NUCLEOTIDE SEQUENCE [LARGE SCALE GENOMIC DNA]</scope>
    <source>
        <strain evidence="21 22">NST_G2</strain>
    </source>
</reference>
<evidence type="ECO:0000256" key="15">
    <source>
        <dbReference type="ARBA" id="ARBA00023268"/>
    </source>
</evidence>
<dbReference type="Proteomes" id="UP000275846">
    <property type="component" value="Unassembled WGS sequence"/>
</dbReference>
<dbReference type="Pfam" id="PF25119">
    <property type="entry name" value="HSNSD_N"/>
    <property type="match status" value="1"/>
</dbReference>
<evidence type="ECO:0000259" key="19">
    <source>
        <dbReference type="Pfam" id="PF12062"/>
    </source>
</evidence>
<evidence type="ECO:0000256" key="4">
    <source>
        <dbReference type="ARBA" id="ARBA00010420"/>
    </source>
</evidence>
<dbReference type="GO" id="GO:0016787">
    <property type="term" value="F:hydrolase activity"/>
    <property type="evidence" value="ECO:0007669"/>
    <property type="project" value="UniProtKB-KW"/>
</dbReference>
<keyword evidence="6" id="KW-0808">Transferase</keyword>
<keyword evidence="15" id="KW-0511">Multifunctional enzyme</keyword>
<dbReference type="UniPathway" id="UPA00862"/>
<evidence type="ECO:0000256" key="16">
    <source>
        <dbReference type="PIRSR" id="PIRSR637359-1"/>
    </source>
</evidence>
<feature type="domain" description="Heparan sulfate-N-deacetylase N-terminal" evidence="20">
    <location>
        <begin position="82"/>
        <end position="227"/>
    </location>
</feature>
<keyword evidence="22" id="KW-1185">Reference proteome</keyword>
<dbReference type="InterPro" id="IPR027417">
    <property type="entry name" value="P-loop_NTPase"/>
</dbReference>
<dbReference type="GO" id="GO:0030210">
    <property type="term" value="P:heparin proteoglycan biosynthetic process"/>
    <property type="evidence" value="ECO:0007669"/>
    <property type="project" value="UniProtKB-UniPathway"/>
</dbReference>
<proteinExistence type="inferred from homology"/>
<evidence type="ECO:0000256" key="17">
    <source>
        <dbReference type="PIRSR" id="PIRSR637359-2"/>
    </source>
</evidence>
<dbReference type="InterPro" id="IPR056793">
    <property type="entry name" value="HSNSD_N"/>
</dbReference>
<keyword evidence="9" id="KW-0735">Signal-anchor</keyword>
<feature type="binding site" evidence="17">
    <location>
        <position position="810"/>
    </location>
    <ligand>
        <name>3'-phosphoadenylyl sulfate</name>
        <dbReference type="ChEBI" id="CHEBI:58339"/>
    </ligand>
</feature>
<comment type="subcellular location">
    <subcellularLocation>
        <location evidence="1">Golgi apparatus membrane</location>
        <topology evidence="1">Single-pass type II membrane protein</topology>
    </subcellularLocation>
</comment>
<dbReference type="EMBL" id="UYSU01033461">
    <property type="protein sequence ID" value="VDL92305.1"/>
    <property type="molecule type" value="Genomic_DNA"/>
</dbReference>
<evidence type="ECO:0000256" key="14">
    <source>
        <dbReference type="ARBA" id="ARBA00023180"/>
    </source>
</evidence>
<evidence type="ECO:0000259" key="20">
    <source>
        <dbReference type="Pfam" id="PF25119"/>
    </source>
</evidence>
<dbReference type="EC" id="2.8.2.8" evidence="5"/>
<dbReference type="Pfam" id="PF00685">
    <property type="entry name" value="Sulfotransfer_1"/>
    <property type="match status" value="2"/>
</dbReference>
<accession>A0A183SNX2</accession>
<evidence type="ECO:0000256" key="13">
    <source>
        <dbReference type="ARBA" id="ARBA00023157"/>
    </source>
</evidence>
<protein>
    <recommendedName>
        <fullName evidence="5">[heparan sulfate]-glucosamine N-sulfotransferase</fullName>
        <ecNumber evidence="5">2.8.2.8</ecNumber>
    </recommendedName>
</protein>
<evidence type="ECO:0000256" key="9">
    <source>
        <dbReference type="ARBA" id="ARBA00022968"/>
    </source>
</evidence>
<dbReference type="GO" id="GO:0000139">
    <property type="term" value="C:Golgi membrane"/>
    <property type="evidence" value="ECO:0007669"/>
    <property type="project" value="UniProtKB-SubCell"/>
</dbReference>
<name>A0A183SNX2_SCHSO</name>
<dbReference type="PANTHER" id="PTHR10605:SF56">
    <property type="entry name" value="BIFUNCTIONAL HEPARAN SULFATE N-DEACETYLASE_N-SULFOTRANSFERASE"/>
    <property type="match status" value="1"/>
</dbReference>
<dbReference type="WBParaSite" id="SSLN_0000611301-mRNA-1">
    <property type="protein sequence ID" value="SSLN_0000611301-mRNA-1"/>
    <property type="gene ID" value="SSLN_0000611301"/>
</dbReference>
<evidence type="ECO:0000256" key="12">
    <source>
        <dbReference type="ARBA" id="ARBA00023136"/>
    </source>
</evidence>
<reference evidence="23" key="1">
    <citation type="submission" date="2016-06" db="UniProtKB">
        <authorList>
            <consortium name="WormBaseParasite"/>
        </authorList>
    </citation>
    <scope>IDENTIFICATION</scope>
</reference>
<comment type="pathway">
    <text evidence="2">Glycan metabolism; heparin biosynthesis.</text>
</comment>
<dbReference type="GO" id="GO:0015012">
    <property type="term" value="P:heparan sulfate proteoglycan biosynthetic process"/>
    <property type="evidence" value="ECO:0007669"/>
    <property type="project" value="UniProtKB-UniPathway"/>
</dbReference>
<sequence length="1097" mass="124507">MELPIYVPGLPARKMRTILFTFGLITLVFLLFSDVESWLSTLFCSQPLILSVDVRAHNLRTRSVPKRHLFPIKLGSTISPNSKVLLLKSSSTSKDSSTIRAALQAQRISFISLAPDRFQLLPSFLSSAPSAGPVNLIIFEQFLLWTKLPPEYKAAIDNYCQKFGVGVIGFLLDEDLLIRQSESFMKLSTYPLLLRRLHSAPSGFYLAAESPVLNISRGGQYDPATLSPHSLFPQRVSVKCRSNYSRQLATTQLIAQRFSNDLPDYDSVLRRQRRSCDYEKPPACCLATLVPSPGFTEYFQTVAFTKLSPIDSALSPHDDLHSVSRHSCAFADLPQQQNYNPNEQYQSLVIEDVGGIDGIKRVLFAYGASSHWSVHLLLMDAVRYLLSSVPRKEPLKALEFDIGYNRWVHVDIDDIFVANPDSQLYPSDVKALLAVQREWRKMIPGFTFSLGFSGGHYGHGSAIGRRGDAELLRNRNACELSRGINRRMQPDAVHNLPIQEGYAVAPHHSGVYPVLPSLFKAWKEVWRINVTTTEGYPRLFPAWNRRGFAYDGIQVIPRQTCGVYTQTLRLKDYSGGPHRLQEMALGGEVFQTLLYTPVSFFMTHFGNYGQDRLATYVLSGAFRFLLAWTHLQLRTGSPEFLTQQHLAFHRRTEAPTSASAGLPLMSNPCADRRHAEIWPPSNPCDPDLLPSAIIGGPQKTGTTALLTFMAAHPNLVANHIRSQGTFEEPQFFSNNHIYAKGVAWYFDQFPRTPEELARLNKSFGERQLIRFEKSATYFDSFLAPDRVLALLSSRAKLIFLLKDPLQRAYSCRLLLPLRVNADCHLVRQSKMQTTWCLRSALRYGMVRLQEEIDEEQKYSPRLSPERGRRTKILLKVFCPHDHQRSHREEAALHFTFAEVLRASGPEQAASLVRQQRLASGGDAGTNNSSSALAARLLALNRRCLQPGTYAPFIDQWLLRFPPHQILLLDADQLVSAPAVLMDRVQEFLNVESYVNYSTLFQFNERKRFFCLSGGPYPAAGRLLHWDQESGLWCLSRNKGRSYPPLMPTEDDKRIFQRPMQDLYQLILQRQFWRPRNSTSVLDIIPPWLQRWIRPVGS</sequence>
<evidence type="ECO:0000313" key="22">
    <source>
        <dbReference type="Proteomes" id="UP000275846"/>
    </source>
</evidence>
<dbReference type="Gene3D" id="3.40.50.300">
    <property type="entry name" value="P-loop containing nucleotide triphosphate hydrolases"/>
    <property type="match status" value="2"/>
</dbReference>
<comment type="pathway">
    <text evidence="3">Glycan metabolism; heparan sulfate biosynthesis.</text>
</comment>
<evidence type="ECO:0000256" key="5">
    <source>
        <dbReference type="ARBA" id="ARBA00012979"/>
    </source>
</evidence>